<proteinExistence type="inferred from homology"/>
<keyword evidence="3" id="KW-0813">Transport</keyword>
<dbReference type="PANTHER" id="PTHR14233">
    <property type="entry name" value="DUF914-RELATED"/>
    <property type="match status" value="1"/>
</dbReference>
<dbReference type="EMBL" id="JAPFFF010000054">
    <property type="protein sequence ID" value="KAK8838860.1"/>
    <property type="molecule type" value="Genomic_DNA"/>
</dbReference>
<comment type="similarity">
    <text evidence="2">Belongs to the SLC35F solute transporter family.</text>
</comment>
<evidence type="ECO:0000256" key="9">
    <source>
        <dbReference type="SAM" id="SignalP"/>
    </source>
</evidence>
<keyword evidence="5 8" id="KW-1133">Transmembrane helix</keyword>
<evidence type="ECO:0000256" key="2">
    <source>
        <dbReference type="ARBA" id="ARBA00007863"/>
    </source>
</evidence>
<evidence type="ECO:0000256" key="7">
    <source>
        <dbReference type="SAM" id="MobiDB-lite"/>
    </source>
</evidence>
<keyword evidence="11" id="KW-1185">Reference proteome</keyword>
<evidence type="ECO:0000256" key="8">
    <source>
        <dbReference type="SAM" id="Phobius"/>
    </source>
</evidence>
<organism evidence="10 11">
    <name type="scientific">Tritrichomonas musculus</name>
    <dbReference type="NCBI Taxonomy" id="1915356"/>
    <lineage>
        <taxon>Eukaryota</taxon>
        <taxon>Metamonada</taxon>
        <taxon>Parabasalia</taxon>
        <taxon>Tritrichomonadida</taxon>
        <taxon>Tritrichomonadidae</taxon>
        <taxon>Tritrichomonas</taxon>
    </lineage>
</organism>
<evidence type="ECO:0000313" key="11">
    <source>
        <dbReference type="Proteomes" id="UP001470230"/>
    </source>
</evidence>
<protein>
    <recommendedName>
        <fullName evidence="12">Integral membrane protein</fullName>
    </recommendedName>
</protein>
<feature type="transmembrane region" description="Helical" evidence="8">
    <location>
        <begin position="135"/>
        <end position="154"/>
    </location>
</feature>
<evidence type="ECO:0000256" key="6">
    <source>
        <dbReference type="ARBA" id="ARBA00023136"/>
    </source>
</evidence>
<reference evidence="10 11" key="1">
    <citation type="submission" date="2024-04" db="EMBL/GenBank/DDBJ databases">
        <title>Tritrichomonas musculus Genome.</title>
        <authorList>
            <person name="Alves-Ferreira E."/>
            <person name="Grigg M."/>
            <person name="Lorenzi H."/>
            <person name="Galac M."/>
        </authorList>
    </citation>
    <scope>NUCLEOTIDE SEQUENCE [LARGE SCALE GENOMIC DNA]</scope>
    <source>
        <strain evidence="10 11">EAF2021</strain>
    </source>
</reference>
<name>A0ABR2GY59_9EUKA</name>
<keyword evidence="9" id="KW-0732">Signal</keyword>
<evidence type="ECO:0000256" key="4">
    <source>
        <dbReference type="ARBA" id="ARBA00022692"/>
    </source>
</evidence>
<feature type="transmembrane region" description="Helical" evidence="8">
    <location>
        <begin position="83"/>
        <end position="102"/>
    </location>
</feature>
<feature type="transmembrane region" description="Helical" evidence="8">
    <location>
        <begin position="230"/>
        <end position="249"/>
    </location>
</feature>
<comment type="caution">
    <text evidence="10">The sequence shown here is derived from an EMBL/GenBank/DDBJ whole genome shotgun (WGS) entry which is preliminary data.</text>
</comment>
<dbReference type="InterPro" id="IPR037185">
    <property type="entry name" value="EmrE-like"/>
</dbReference>
<feature type="transmembrane region" description="Helical" evidence="8">
    <location>
        <begin position="57"/>
        <end position="77"/>
    </location>
</feature>
<evidence type="ECO:0000313" key="10">
    <source>
        <dbReference type="EMBL" id="KAK8838860.1"/>
    </source>
</evidence>
<evidence type="ECO:0000256" key="3">
    <source>
        <dbReference type="ARBA" id="ARBA00022448"/>
    </source>
</evidence>
<dbReference type="PANTHER" id="PTHR14233:SF4">
    <property type="entry name" value="SOLUTE CARRIER FAMILY 35 MEMBER F2"/>
    <property type="match status" value="1"/>
</dbReference>
<feature type="transmembrane region" description="Helical" evidence="8">
    <location>
        <begin position="27"/>
        <end position="45"/>
    </location>
</feature>
<feature type="transmembrane region" description="Helical" evidence="8">
    <location>
        <begin position="194"/>
        <end position="218"/>
    </location>
</feature>
<evidence type="ECO:0000256" key="5">
    <source>
        <dbReference type="ARBA" id="ARBA00022989"/>
    </source>
</evidence>
<gene>
    <name evidence="10" type="ORF">M9Y10_032902</name>
</gene>
<dbReference type="SUPFAM" id="SSF103481">
    <property type="entry name" value="Multidrug resistance efflux transporter EmrE"/>
    <property type="match status" value="1"/>
</dbReference>
<dbReference type="InterPro" id="IPR052221">
    <property type="entry name" value="SLC35F_Transporter"/>
</dbReference>
<accession>A0ABR2GY59</accession>
<feature type="region of interest" description="Disordered" evidence="7">
    <location>
        <begin position="292"/>
        <end position="335"/>
    </location>
</feature>
<evidence type="ECO:0008006" key="12">
    <source>
        <dbReference type="Google" id="ProtNLM"/>
    </source>
</evidence>
<comment type="subcellular location">
    <subcellularLocation>
        <location evidence="1">Membrane</location>
        <topology evidence="1">Multi-pass membrane protein</topology>
    </subcellularLocation>
</comment>
<sequence>MWQVMSVLLTVINVINTLLADRNGSTLPFLQLCITYSLLFLTYVWQWEKSEMSWIPYFIVSFFNFVGDSTAIVAYNTTSLSSAMLLTTTVVFWVTPLSYFILKRKYSIIQLISIVIGFTGVILVFIADGVGDSRWVGNLCAFASALAYAIANILQEKLVYSASATLYLCRFSLITTPVSAIFCGALEWKTIRDYNWTAITYVFIFLYSILLAVYYSGIPFIMQFSNATEMNISLLTANFFSLLISILAFGQKAVWLYLLGFFCIPIAIVLYTLFPYKEKNASLANNNQDSRNIEDNLNSDSNIEENYIEENSRKDSEGELEKDQSTENETVEVEI</sequence>
<dbReference type="Pfam" id="PF06027">
    <property type="entry name" value="SLC35F"/>
    <property type="match status" value="1"/>
</dbReference>
<feature type="transmembrane region" description="Helical" evidence="8">
    <location>
        <begin position="109"/>
        <end position="129"/>
    </location>
</feature>
<feature type="transmembrane region" description="Helical" evidence="8">
    <location>
        <begin position="166"/>
        <end position="188"/>
    </location>
</feature>
<feature type="chain" id="PRO_5045955404" description="Integral membrane protein" evidence="9">
    <location>
        <begin position="21"/>
        <end position="335"/>
    </location>
</feature>
<feature type="compositionally biased region" description="Basic and acidic residues" evidence="7">
    <location>
        <begin position="310"/>
        <end position="325"/>
    </location>
</feature>
<dbReference type="Proteomes" id="UP001470230">
    <property type="component" value="Unassembled WGS sequence"/>
</dbReference>
<feature type="signal peptide" evidence="9">
    <location>
        <begin position="1"/>
        <end position="20"/>
    </location>
</feature>
<dbReference type="InterPro" id="IPR009262">
    <property type="entry name" value="SLC35_F1/F2/F6"/>
</dbReference>
<keyword evidence="4 8" id="KW-0812">Transmembrane</keyword>
<evidence type="ECO:0000256" key="1">
    <source>
        <dbReference type="ARBA" id="ARBA00004141"/>
    </source>
</evidence>
<keyword evidence="6 8" id="KW-0472">Membrane</keyword>
<feature type="transmembrane region" description="Helical" evidence="8">
    <location>
        <begin position="255"/>
        <end position="274"/>
    </location>
</feature>